<evidence type="ECO:0000256" key="4">
    <source>
        <dbReference type="RuleBase" id="RU003631"/>
    </source>
</evidence>
<keyword evidence="3 4" id="KW-0687">Ribonucleoprotein</keyword>
<sequence length="227" mass="26105">MININLLKLLQAGVQFGHETYDWNPKMLPYIYCEKNGIHILNLIKSVQYLKLASKYLKLAAKKQKKILFIGTNERVRSLIAQEAKRSNSYYINHRWLGGTLTNWLTVKKQMKKLNNLNEQKLNGTFDLLTKKESFQREKSLLTLTNTFQGIQQMLELPDMVILINQKYDMTAVLECKKLNIPIISLIDSNCNPDLIDIPIPGNDDSLKSIKLILNILTNSIVEGKNN</sequence>
<dbReference type="NCBIfam" id="TIGR01011">
    <property type="entry name" value="rpsB_bact"/>
    <property type="match status" value="1"/>
</dbReference>
<proteinExistence type="inferred from homology"/>
<gene>
    <name evidence="5" type="primary">rps2</name>
</gene>
<dbReference type="InterPro" id="IPR001865">
    <property type="entry name" value="Ribosomal_uS2"/>
</dbReference>
<keyword evidence="2 4" id="KW-0689">Ribosomal protein</keyword>
<dbReference type="GO" id="GO:0005763">
    <property type="term" value="C:mitochondrial small ribosomal subunit"/>
    <property type="evidence" value="ECO:0007669"/>
    <property type="project" value="TreeGrafter"/>
</dbReference>
<dbReference type="InterPro" id="IPR023591">
    <property type="entry name" value="Ribosomal_uS2_flav_dom_sf"/>
</dbReference>
<evidence type="ECO:0000313" key="5">
    <source>
        <dbReference type="EMBL" id="QEI59561.1"/>
    </source>
</evidence>
<evidence type="ECO:0000256" key="2">
    <source>
        <dbReference type="ARBA" id="ARBA00022980"/>
    </source>
</evidence>
<dbReference type="GO" id="GO:0003735">
    <property type="term" value="F:structural constituent of ribosome"/>
    <property type="evidence" value="ECO:0007669"/>
    <property type="project" value="InterPro"/>
</dbReference>
<evidence type="ECO:0000256" key="3">
    <source>
        <dbReference type="ARBA" id="ARBA00023274"/>
    </source>
</evidence>
<dbReference type="SUPFAM" id="SSF52313">
    <property type="entry name" value="Ribosomal protein S2"/>
    <property type="match status" value="1"/>
</dbReference>
<reference evidence="5" key="1">
    <citation type="submission" date="2019-06" db="EMBL/GenBank/DDBJ databases">
        <authorList>
            <person name="Grosvenor D.A."/>
            <person name="Keepers K.G."/>
            <person name="Pogoda C.S."/>
            <person name="Kane N.C."/>
            <person name="Kociolek J.P."/>
        </authorList>
    </citation>
    <scope>NUCLEOTIDE SEQUENCE</scope>
</reference>
<name>A0A5C0F3M4_NITAL</name>
<dbReference type="HAMAP" id="MF_00291_B">
    <property type="entry name" value="Ribosomal_uS2_B"/>
    <property type="match status" value="1"/>
</dbReference>
<dbReference type="InterPro" id="IPR018130">
    <property type="entry name" value="Ribosomal_uS2_CS"/>
</dbReference>
<comment type="similarity">
    <text evidence="1 4">Belongs to the universal ribosomal protein uS2 family.</text>
</comment>
<accession>A0A5C0F3M4</accession>
<dbReference type="EMBL" id="MN065498">
    <property type="protein sequence ID" value="QEI59561.1"/>
    <property type="molecule type" value="Genomic_DNA"/>
</dbReference>
<dbReference type="GO" id="GO:0006412">
    <property type="term" value="P:translation"/>
    <property type="evidence" value="ECO:0007669"/>
    <property type="project" value="InterPro"/>
</dbReference>
<evidence type="ECO:0000256" key="1">
    <source>
        <dbReference type="ARBA" id="ARBA00006242"/>
    </source>
</evidence>
<organism evidence="5">
    <name type="scientific">Nitzschia alba</name>
    <name type="common">Marine diatom</name>
    <dbReference type="NCBI Taxonomy" id="2858"/>
    <lineage>
        <taxon>Eukaryota</taxon>
        <taxon>Sar</taxon>
        <taxon>Stramenopiles</taxon>
        <taxon>Ochrophyta</taxon>
        <taxon>Bacillariophyta</taxon>
        <taxon>Bacillariophyceae</taxon>
        <taxon>Bacillariophycidae</taxon>
        <taxon>Bacillariales</taxon>
        <taxon>Bacillariaceae</taxon>
        <taxon>Nitzschia</taxon>
    </lineage>
</organism>
<dbReference type="CDD" id="cd01425">
    <property type="entry name" value="RPS2"/>
    <property type="match status" value="1"/>
</dbReference>
<protein>
    <submittedName>
        <fullName evidence="5">30S ribosomal protein S2</fullName>
    </submittedName>
</protein>
<dbReference type="PANTHER" id="PTHR12534">
    <property type="entry name" value="30S RIBOSOMAL PROTEIN S2 PROKARYOTIC AND ORGANELLAR"/>
    <property type="match status" value="1"/>
</dbReference>
<dbReference type="PROSITE" id="PS00963">
    <property type="entry name" value="RIBOSOMAL_S2_2"/>
    <property type="match status" value="1"/>
</dbReference>
<keyword evidence="5" id="KW-0934">Plastid</keyword>
<dbReference type="InterPro" id="IPR005706">
    <property type="entry name" value="Ribosomal_uS2_bac/mit/plastid"/>
</dbReference>
<geneLocation type="plastid" evidence="5"/>
<dbReference type="Pfam" id="PF00318">
    <property type="entry name" value="Ribosomal_S2"/>
    <property type="match status" value="1"/>
</dbReference>
<dbReference type="PRINTS" id="PR00395">
    <property type="entry name" value="RIBOSOMALS2"/>
</dbReference>
<dbReference type="GeneID" id="41826803"/>
<dbReference type="Gene3D" id="1.10.287.610">
    <property type="entry name" value="Helix hairpin bin"/>
    <property type="match status" value="1"/>
</dbReference>
<dbReference type="AlphaFoldDB" id="A0A5C0F3M4"/>
<dbReference type="Gene3D" id="3.40.50.10490">
    <property type="entry name" value="Glucose-6-phosphate isomerase like protein, domain 1"/>
    <property type="match status" value="1"/>
</dbReference>
<dbReference type="PANTHER" id="PTHR12534:SF0">
    <property type="entry name" value="SMALL RIBOSOMAL SUBUNIT PROTEIN US2M"/>
    <property type="match status" value="1"/>
</dbReference>
<dbReference type="RefSeq" id="YP_009695283.1">
    <property type="nucleotide sequence ID" value="NC_044785.1"/>
</dbReference>